<dbReference type="EMBL" id="BMDG01000004">
    <property type="protein sequence ID" value="GGI07202.1"/>
    <property type="molecule type" value="Genomic_DNA"/>
</dbReference>
<reference evidence="3" key="1">
    <citation type="journal article" date="2019" name="Int. J. Syst. Evol. Microbiol.">
        <title>The Global Catalogue of Microorganisms (GCM) 10K type strain sequencing project: providing services to taxonomists for standard genome sequencing and annotation.</title>
        <authorList>
            <consortium name="The Broad Institute Genomics Platform"/>
            <consortium name="The Broad Institute Genome Sequencing Center for Infectious Disease"/>
            <person name="Wu L."/>
            <person name="Ma J."/>
        </authorList>
    </citation>
    <scope>NUCLEOTIDE SEQUENCE [LARGE SCALE GENOMIC DNA]</scope>
    <source>
        <strain evidence="3">CCM 8653</strain>
    </source>
</reference>
<proteinExistence type="predicted"/>
<keyword evidence="1" id="KW-0812">Transmembrane</keyword>
<evidence type="ECO:0000256" key="1">
    <source>
        <dbReference type="SAM" id="Phobius"/>
    </source>
</evidence>
<feature type="transmembrane region" description="Helical" evidence="1">
    <location>
        <begin position="62"/>
        <end position="80"/>
    </location>
</feature>
<feature type="transmembrane region" description="Helical" evidence="1">
    <location>
        <begin position="110"/>
        <end position="128"/>
    </location>
</feature>
<sequence>MTRLGQRPRSLTARWRALARRPRPLPPVDVALRAWVPGWALRVAAVVLVPATVLLGAARTDVLPGVGVATALALGAWVAVRPGPGPAHVAVVVTAVLLLGSGDAPFDPAALWLAPLGYAAVRLGWWSAQAAPRSRVELDLLRHAAARDLVVLGATAALGLGAQALAGSPVEALVALGVVGLAGLAWLVVRLHDGR</sequence>
<dbReference type="RefSeq" id="WP_188523032.1">
    <property type="nucleotide sequence ID" value="NZ_BMDG01000004.1"/>
</dbReference>
<keyword evidence="1" id="KW-0472">Membrane</keyword>
<feature type="transmembrane region" description="Helical" evidence="1">
    <location>
        <begin position="30"/>
        <end position="56"/>
    </location>
</feature>
<comment type="caution">
    <text evidence="2">The sequence shown here is derived from an EMBL/GenBank/DDBJ whole genome shotgun (WGS) entry which is preliminary data.</text>
</comment>
<feature type="transmembrane region" description="Helical" evidence="1">
    <location>
        <begin position="172"/>
        <end position="189"/>
    </location>
</feature>
<protein>
    <submittedName>
        <fullName evidence="2">Uncharacterized protein</fullName>
    </submittedName>
</protein>
<organism evidence="2 3">
    <name type="scientific">Isoptericola cucumis</name>
    <dbReference type="NCBI Taxonomy" id="1776856"/>
    <lineage>
        <taxon>Bacteria</taxon>
        <taxon>Bacillati</taxon>
        <taxon>Actinomycetota</taxon>
        <taxon>Actinomycetes</taxon>
        <taxon>Micrococcales</taxon>
        <taxon>Promicromonosporaceae</taxon>
        <taxon>Isoptericola</taxon>
    </lineage>
</organism>
<keyword evidence="3" id="KW-1185">Reference proteome</keyword>
<dbReference type="Proteomes" id="UP000632535">
    <property type="component" value="Unassembled WGS sequence"/>
</dbReference>
<name>A0ABQ2B6F3_9MICO</name>
<keyword evidence="1" id="KW-1133">Transmembrane helix</keyword>
<accession>A0ABQ2B6F3</accession>
<gene>
    <name evidence="2" type="ORF">GCM10007368_14990</name>
</gene>
<evidence type="ECO:0000313" key="3">
    <source>
        <dbReference type="Proteomes" id="UP000632535"/>
    </source>
</evidence>
<feature type="transmembrane region" description="Helical" evidence="1">
    <location>
        <begin position="149"/>
        <end position="166"/>
    </location>
</feature>
<evidence type="ECO:0000313" key="2">
    <source>
        <dbReference type="EMBL" id="GGI07202.1"/>
    </source>
</evidence>